<keyword evidence="2 3" id="KW-0413">Isomerase</keyword>
<dbReference type="Pfam" id="PF01177">
    <property type="entry name" value="Asp_Glu_race"/>
    <property type="match status" value="1"/>
</dbReference>
<sequence>MEYPIGIIGGMGPMASQLFYKMVTEHTAAEKDQDHINLILLSDASMPDRTAAILSGKYDGPYAQLLADARLLERCGCTAIAITCNTAHFFADMIADKIGIPILHMIRETAAALASRCPGGVIGVMATDGTVRTGLYQKALEAQGLKPFLPPEEIQKEVMHQIYDRVKRGLSYDGERWDRIEEAYRRGGCDAVVLACTELSVIKGDEKLGDWYVDPMETLARKVIETAGKTYR</sequence>
<dbReference type="PANTHER" id="PTHR21198:SF7">
    <property type="entry name" value="ASPARTATE-GLUTAMATE RACEMASE FAMILY"/>
    <property type="match status" value="1"/>
</dbReference>
<proteinExistence type="inferred from homology"/>
<dbReference type="PROSITE" id="PS00923">
    <property type="entry name" value="ASP_GLU_RACEMASE_1"/>
    <property type="match status" value="1"/>
</dbReference>
<evidence type="ECO:0000313" key="4">
    <source>
        <dbReference type="Proteomes" id="UP000886824"/>
    </source>
</evidence>
<dbReference type="GO" id="GO:0047661">
    <property type="term" value="F:amino-acid racemase activity"/>
    <property type="evidence" value="ECO:0007669"/>
    <property type="project" value="InterPro"/>
</dbReference>
<reference evidence="3" key="1">
    <citation type="journal article" date="2021" name="PeerJ">
        <title>Extensive microbial diversity within the chicken gut microbiome revealed by metagenomics and culture.</title>
        <authorList>
            <person name="Gilroy R."/>
            <person name="Ravi A."/>
            <person name="Getino M."/>
            <person name="Pursley I."/>
            <person name="Horton D.L."/>
            <person name="Alikhan N.F."/>
            <person name="Baker D."/>
            <person name="Gharbi K."/>
            <person name="Hall N."/>
            <person name="Watson M."/>
            <person name="Adriaenssens E.M."/>
            <person name="Foster-Nyarko E."/>
            <person name="Jarju S."/>
            <person name="Secka A."/>
            <person name="Antonio M."/>
            <person name="Oren A."/>
            <person name="Chaudhuri R.R."/>
            <person name="La Ragione R."/>
            <person name="Hildebrand F."/>
            <person name="Pallen M.J."/>
        </authorList>
    </citation>
    <scope>NUCLEOTIDE SEQUENCE</scope>
    <source>
        <strain evidence="3">CHK33-7979</strain>
    </source>
</reference>
<protein>
    <submittedName>
        <fullName evidence="3">Amino acid racemase</fullName>
        <ecNumber evidence="3">5.1.1.-</ecNumber>
    </submittedName>
</protein>
<organism evidence="3 4">
    <name type="scientific">Candidatus Intestinimonas merdavium</name>
    <dbReference type="NCBI Taxonomy" id="2838622"/>
    <lineage>
        <taxon>Bacteria</taxon>
        <taxon>Bacillati</taxon>
        <taxon>Bacillota</taxon>
        <taxon>Clostridia</taxon>
        <taxon>Eubacteriales</taxon>
        <taxon>Intestinimonas</taxon>
    </lineage>
</organism>
<dbReference type="NCBIfam" id="TIGR00035">
    <property type="entry name" value="asp_race"/>
    <property type="match status" value="1"/>
</dbReference>
<name>A0A9D1Z5G0_9FIRM</name>
<evidence type="ECO:0000256" key="1">
    <source>
        <dbReference type="ARBA" id="ARBA00007847"/>
    </source>
</evidence>
<dbReference type="PANTHER" id="PTHR21198">
    <property type="entry name" value="GLUTAMATE RACEMASE"/>
    <property type="match status" value="1"/>
</dbReference>
<dbReference type="SUPFAM" id="SSF53681">
    <property type="entry name" value="Aspartate/glutamate racemase"/>
    <property type="match status" value="2"/>
</dbReference>
<comment type="caution">
    <text evidence="3">The sequence shown here is derived from an EMBL/GenBank/DDBJ whole genome shotgun (WGS) entry which is preliminary data.</text>
</comment>
<reference evidence="3" key="2">
    <citation type="submission" date="2021-04" db="EMBL/GenBank/DDBJ databases">
        <authorList>
            <person name="Gilroy R."/>
        </authorList>
    </citation>
    <scope>NUCLEOTIDE SEQUENCE</scope>
    <source>
        <strain evidence="3">CHK33-7979</strain>
    </source>
</reference>
<evidence type="ECO:0000256" key="2">
    <source>
        <dbReference type="ARBA" id="ARBA00023235"/>
    </source>
</evidence>
<dbReference type="InterPro" id="IPR001920">
    <property type="entry name" value="Asp/Glu_race"/>
</dbReference>
<dbReference type="Gene3D" id="3.40.50.1860">
    <property type="match status" value="2"/>
</dbReference>
<accession>A0A9D1Z5G0</accession>
<dbReference type="Proteomes" id="UP000886824">
    <property type="component" value="Unassembled WGS sequence"/>
</dbReference>
<dbReference type="EMBL" id="DXCX01000087">
    <property type="protein sequence ID" value="HIY73985.1"/>
    <property type="molecule type" value="Genomic_DNA"/>
</dbReference>
<dbReference type="InterPro" id="IPR018187">
    <property type="entry name" value="Asp/Glu_racemase_AS_1"/>
</dbReference>
<dbReference type="EC" id="5.1.1.-" evidence="3"/>
<dbReference type="InterPro" id="IPR015942">
    <property type="entry name" value="Asp/Glu/hydantoin_racemase"/>
</dbReference>
<dbReference type="AlphaFoldDB" id="A0A9D1Z5G0"/>
<dbReference type="InterPro" id="IPR033134">
    <property type="entry name" value="Asp/Glu_racemase_AS_2"/>
</dbReference>
<comment type="similarity">
    <text evidence="1">Belongs to the aspartate/glutamate racemases family.</text>
</comment>
<evidence type="ECO:0000313" key="3">
    <source>
        <dbReference type="EMBL" id="HIY73985.1"/>
    </source>
</evidence>
<dbReference type="PROSITE" id="PS00924">
    <property type="entry name" value="ASP_GLU_RACEMASE_2"/>
    <property type="match status" value="1"/>
</dbReference>
<dbReference type="InterPro" id="IPR004380">
    <property type="entry name" value="Asp_race"/>
</dbReference>
<gene>
    <name evidence="3" type="ORF">H9826_08455</name>
</gene>